<keyword evidence="5 6" id="KW-0804">Transcription</keyword>
<protein>
    <recommendedName>
        <fullName evidence="6">Transcription antitermination protein NusB</fullName>
    </recommendedName>
    <alternativeName>
        <fullName evidence="6">Antitermination factor NusB</fullName>
    </alternativeName>
</protein>
<comment type="caution">
    <text evidence="8">The sequence shown here is derived from an EMBL/GenBank/DDBJ whole genome shotgun (WGS) entry which is preliminary data.</text>
</comment>
<comment type="function">
    <text evidence="6">Involved in transcription antitermination. Required for transcription of ribosomal RNA (rRNA) genes. Binds specifically to the boxA antiterminator sequence of the ribosomal RNA (rrn) operons.</text>
</comment>
<dbReference type="CDD" id="cd00619">
    <property type="entry name" value="Terminator_NusB"/>
    <property type="match status" value="1"/>
</dbReference>
<dbReference type="HAMAP" id="MF_00073">
    <property type="entry name" value="NusB"/>
    <property type="match status" value="1"/>
</dbReference>
<feature type="domain" description="NusB/RsmB/TIM44" evidence="7">
    <location>
        <begin position="6"/>
        <end position="129"/>
    </location>
</feature>
<dbReference type="GO" id="GO:0005829">
    <property type="term" value="C:cytosol"/>
    <property type="evidence" value="ECO:0007669"/>
    <property type="project" value="TreeGrafter"/>
</dbReference>
<evidence type="ECO:0000313" key="8">
    <source>
        <dbReference type="EMBL" id="OUM84845.1"/>
    </source>
</evidence>
<dbReference type="InterPro" id="IPR011605">
    <property type="entry name" value="NusB_fam"/>
</dbReference>
<dbReference type="GO" id="GO:0003723">
    <property type="term" value="F:RNA binding"/>
    <property type="evidence" value="ECO:0007669"/>
    <property type="project" value="UniProtKB-UniRule"/>
</dbReference>
<dbReference type="AlphaFoldDB" id="A0A1Y3PBY5"/>
<dbReference type="Proteomes" id="UP000196475">
    <property type="component" value="Unassembled WGS sequence"/>
</dbReference>
<evidence type="ECO:0000256" key="1">
    <source>
        <dbReference type="ARBA" id="ARBA00005952"/>
    </source>
</evidence>
<dbReference type="SUPFAM" id="SSF48013">
    <property type="entry name" value="NusB-like"/>
    <property type="match status" value="1"/>
</dbReference>
<proteinExistence type="inferred from homology"/>
<accession>A0A1Y3PBY5</accession>
<evidence type="ECO:0000259" key="7">
    <source>
        <dbReference type="Pfam" id="PF01029"/>
    </source>
</evidence>
<comment type="similarity">
    <text evidence="1 6">Belongs to the NusB family.</text>
</comment>
<dbReference type="GO" id="GO:0031564">
    <property type="term" value="P:transcription antitermination"/>
    <property type="evidence" value="ECO:0007669"/>
    <property type="project" value="UniProtKB-KW"/>
</dbReference>
<evidence type="ECO:0000313" key="9">
    <source>
        <dbReference type="Proteomes" id="UP000196475"/>
    </source>
</evidence>
<evidence type="ECO:0000256" key="2">
    <source>
        <dbReference type="ARBA" id="ARBA00022814"/>
    </source>
</evidence>
<dbReference type="PANTHER" id="PTHR11078">
    <property type="entry name" value="N UTILIZATION SUBSTANCE PROTEIN B-RELATED"/>
    <property type="match status" value="1"/>
</dbReference>
<dbReference type="Gene3D" id="1.10.940.10">
    <property type="entry name" value="NusB-like"/>
    <property type="match status" value="1"/>
</dbReference>
<dbReference type="Pfam" id="PF01029">
    <property type="entry name" value="NusB"/>
    <property type="match status" value="1"/>
</dbReference>
<evidence type="ECO:0000256" key="6">
    <source>
        <dbReference type="HAMAP-Rule" id="MF_00073"/>
    </source>
</evidence>
<dbReference type="NCBIfam" id="TIGR01951">
    <property type="entry name" value="nusB"/>
    <property type="match status" value="1"/>
</dbReference>
<evidence type="ECO:0000256" key="5">
    <source>
        <dbReference type="ARBA" id="ARBA00023163"/>
    </source>
</evidence>
<dbReference type="PANTHER" id="PTHR11078:SF3">
    <property type="entry name" value="ANTITERMINATION NUSB DOMAIN-CONTAINING PROTEIN"/>
    <property type="match status" value="1"/>
</dbReference>
<dbReference type="InterPro" id="IPR006027">
    <property type="entry name" value="NusB_RsmB_TIM44"/>
</dbReference>
<evidence type="ECO:0000256" key="3">
    <source>
        <dbReference type="ARBA" id="ARBA00022884"/>
    </source>
</evidence>
<keyword evidence="2 6" id="KW-0889">Transcription antitermination</keyword>
<name>A0A1Y3PBY5_9BACI</name>
<organism evidence="8 9">
    <name type="scientific">Bacillus thermozeamaize</name>
    <dbReference type="NCBI Taxonomy" id="230954"/>
    <lineage>
        <taxon>Bacteria</taxon>
        <taxon>Bacillati</taxon>
        <taxon>Bacillota</taxon>
        <taxon>Bacilli</taxon>
        <taxon>Bacillales</taxon>
        <taxon>Bacillaceae</taxon>
        <taxon>Bacillus</taxon>
    </lineage>
</organism>
<keyword evidence="3 6" id="KW-0694">RNA-binding</keyword>
<keyword evidence="4 6" id="KW-0805">Transcription regulation</keyword>
<gene>
    <name evidence="6" type="primary">nusB</name>
    <name evidence="8" type="ORF">BAA01_07750</name>
</gene>
<evidence type="ECO:0000256" key="4">
    <source>
        <dbReference type="ARBA" id="ARBA00023015"/>
    </source>
</evidence>
<dbReference type="InterPro" id="IPR035926">
    <property type="entry name" value="NusB-like_sf"/>
</dbReference>
<dbReference type="EMBL" id="LZRT01000120">
    <property type="protein sequence ID" value="OUM84845.1"/>
    <property type="molecule type" value="Genomic_DNA"/>
</dbReference>
<sequence>MPRRLAREKALQALYQIDLTGATPEKALEALFPDAKIPDEVDDFVVSLVYGTQQHQENLDQCIRPYLRGWTLERLSVIDRNILRMALFEMMHIGTPFSVVMDEAVELAKRFSTDEGRRFVNGVLSAVSRDMEKDSASPGDGGV</sequence>
<dbReference type="GO" id="GO:0006353">
    <property type="term" value="P:DNA-templated transcription termination"/>
    <property type="evidence" value="ECO:0007669"/>
    <property type="project" value="UniProtKB-UniRule"/>
</dbReference>
<reference evidence="9" key="1">
    <citation type="submission" date="2016-06" db="EMBL/GenBank/DDBJ databases">
        <authorList>
            <person name="Nascimento L."/>
            <person name="Pereira R.V."/>
            <person name="Martins L.F."/>
            <person name="Quaggio R.B."/>
            <person name="Silva A.M."/>
            <person name="Setubal J.C."/>
        </authorList>
    </citation>
    <scope>NUCLEOTIDE SEQUENCE [LARGE SCALE GENOMIC DNA]</scope>
</reference>